<protein>
    <submittedName>
        <fullName evidence="1">Uncharacterized protein</fullName>
    </submittedName>
</protein>
<organism evidence="1 2">
    <name type="scientific">Streptococcus pantholopis</name>
    <dbReference type="NCBI Taxonomy" id="1811193"/>
    <lineage>
        <taxon>Bacteria</taxon>
        <taxon>Bacillati</taxon>
        <taxon>Bacillota</taxon>
        <taxon>Bacilli</taxon>
        <taxon>Lactobacillales</taxon>
        <taxon>Streptococcaceae</taxon>
        <taxon>Streptococcus</taxon>
    </lineage>
</organism>
<name>A0A172Q7B3_9STRE</name>
<dbReference type="EMBL" id="CP014699">
    <property type="protein sequence ID" value="AND79331.1"/>
    <property type="molecule type" value="Genomic_DNA"/>
</dbReference>
<evidence type="ECO:0000313" key="2">
    <source>
        <dbReference type="Proteomes" id="UP000077317"/>
    </source>
</evidence>
<dbReference type="AlphaFoldDB" id="A0A172Q7B3"/>
<gene>
    <name evidence="1" type="ORF">A0O21_04455</name>
</gene>
<dbReference type="Proteomes" id="UP000077317">
    <property type="component" value="Chromosome"/>
</dbReference>
<proteinExistence type="predicted"/>
<reference evidence="1 2" key="1">
    <citation type="journal article" date="2016" name="Int. J. Syst. Evol. Microbiol.">
        <title>Streptococcuspantholopis sp. nov., isolated from faeces of the Tibetan antelope (Pantholops hodgsonii).</title>
        <authorList>
            <person name="Bai X."/>
            <person name="Xiong Y."/>
            <person name="Lu S."/>
            <person name="Jin D."/>
            <person name="Lai X."/>
            <person name="Yang J."/>
            <person name="Niu L."/>
            <person name="Hu S."/>
            <person name="Meng X."/>
            <person name="Pu J."/>
            <person name="Ye C."/>
            <person name="Xu J."/>
        </authorList>
    </citation>
    <scope>NUCLEOTIDE SEQUENCE [LARGE SCALE GENOMIC DNA]</scope>
    <source>
        <strain evidence="1 2">TA 26</strain>
    </source>
</reference>
<dbReference type="KEGG" id="spat:A0O21_04455"/>
<sequence>MASGAGITLTAIFFTRILGRVQFIKIQRPLKTQKENRGLTAESLKTLGKAVFFAKSLARVQFIRYKVH</sequence>
<evidence type="ECO:0000313" key="1">
    <source>
        <dbReference type="EMBL" id="AND79331.1"/>
    </source>
</evidence>
<accession>A0A172Q7B3</accession>
<reference evidence="2" key="2">
    <citation type="submission" date="2016-03" db="EMBL/GenBank/DDBJ databases">
        <title>Streptococcus antelopensis sp. nov., isolated from the feces of the Tibetan antelope (Pantholops hodgsonii) in Hoh Xil National Nature Reserve, Qinghai, China.</title>
        <authorList>
            <person name="Bai X."/>
        </authorList>
    </citation>
    <scope>NUCLEOTIDE SEQUENCE [LARGE SCALE GENOMIC DNA]</scope>
    <source>
        <strain evidence="2">TA 26</strain>
    </source>
</reference>
<keyword evidence="2" id="KW-1185">Reference proteome</keyword>